<organism evidence="1 2">
    <name type="scientific">Georgenia thermotolerans</name>
    <dbReference type="NCBI Taxonomy" id="527326"/>
    <lineage>
        <taxon>Bacteria</taxon>
        <taxon>Bacillati</taxon>
        <taxon>Actinomycetota</taxon>
        <taxon>Actinomycetes</taxon>
        <taxon>Micrococcales</taxon>
        <taxon>Bogoriellaceae</taxon>
        <taxon>Georgenia</taxon>
    </lineage>
</organism>
<dbReference type="AlphaFoldDB" id="A0A7J5UU41"/>
<dbReference type="EMBL" id="WHJE01000004">
    <property type="protein sequence ID" value="KAE8765803.1"/>
    <property type="molecule type" value="Genomic_DNA"/>
</dbReference>
<comment type="caution">
    <text evidence="1">The sequence shown here is derived from an EMBL/GenBank/DDBJ whole genome shotgun (WGS) entry which is preliminary data.</text>
</comment>
<reference evidence="1 2" key="1">
    <citation type="submission" date="2019-10" db="EMBL/GenBank/DDBJ databases">
        <title>Georgenia wutianyii sp. nov. and Georgenia yuyongxinii sp. nov. isolated from plateau pika (Ochotona curzoniae) in the Qinghai-Tibet plateau of China.</title>
        <authorList>
            <person name="Tian Z."/>
        </authorList>
    </citation>
    <scope>NUCLEOTIDE SEQUENCE [LARGE SCALE GENOMIC DNA]</scope>
    <source>
        <strain evidence="1 2">DSM 21501</strain>
    </source>
</reference>
<keyword evidence="2" id="KW-1185">Reference proteome</keyword>
<evidence type="ECO:0000313" key="1">
    <source>
        <dbReference type="EMBL" id="KAE8765803.1"/>
    </source>
</evidence>
<dbReference type="RefSeq" id="WP_152200574.1">
    <property type="nucleotide sequence ID" value="NZ_VUKF01000004.1"/>
</dbReference>
<dbReference type="OrthoDB" id="1550900at2"/>
<evidence type="ECO:0008006" key="3">
    <source>
        <dbReference type="Google" id="ProtNLM"/>
    </source>
</evidence>
<sequence>MAVLVVARFAGDADSLVGLIHEHVEPVMLEVAPAHGVRWHTMSKTSEGVLVVDVWDAPDGLQRAMAEPAIQQAFAAGGIPQPQIDVYELVDHRSF</sequence>
<accession>A0A7J5UU41</accession>
<proteinExistence type="predicted"/>
<gene>
    <name evidence="1" type="ORF">GB883_01725</name>
</gene>
<protein>
    <recommendedName>
        <fullName evidence="3">ABM domain-containing protein</fullName>
    </recommendedName>
</protein>
<evidence type="ECO:0000313" key="2">
    <source>
        <dbReference type="Proteomes" id="UP000451860"/>
    </source>
</evidence>
<dbReference type="Proteomes" id="UP000451860">
    <property type="component" value="Unassembled WGS sequence"/>
</dbReference>
<name>A0A7J5UU41_9MICO</name>